<name>A0A1R1X1N6_9FUNG</name>
<organism evidence="2 3">
    <name type="scientific">Smittium culicis</name>
    <dbReference type="NCBI Taxonomy" id="133412"/>
    <lineage>
        <taxon>Eukaryota</taxon>
        <taxon>Fungi</taxon>
        <taxon>Fungi incertae sedis</taxon>
        <taxon>Zoopagomycota</taxon>
        <taxon>Kickxellomycotina</taxon>
        <taxon>Harpellomycetes</taxon>
        <taxon>Harpellales</taxon>
        <taxon>Legeriomycetaceae</taxon>
        <taxon>Smittium</taxon>
    </lineage>
</organism>
<evidence type="ECO:0000313" key="3">
    <source>
        <dbReference type="Proteomes" id="UP000187283"/>
    </source>
</evidence>
<dbReference type="EMBL" id="LSSN01005771">
    <property type="protein sequence ID" value="OMJ08530.1"/>
    <property type="molecule type" value="Genomic_DNA"/>
</dbReference>
<feature type="compositionally biased region" description="Basic residues" evidence="1">
    <location>
        <begin position="150"/>
        <end position="162"/>
    </location>
</feature>
<accession>A0A1R1X1N6</accession>
<evidence type="ECO:0000313" key="2">
    <source>
        <dbReference type="EMBL" id="OMJ08530.1"/>
    </source>
</evidence>
<comment type="caution">
    <text evidence="2">The sequence shown here is derived from an EMBL/GenBank/DDBJ whole genome shotgun (WGS) entry which is preliminary data.</text>
</comment>
<feature type="compositionally biased region" description="Polar residues" evidence="1">
    <location>
        <begin position="163"/>
        <end position="177"/>
    </location>
</feature>
<keyword evidence="3" id="KW-1185">Reference proteome</keyword>
<feature type="region of interest" description="Disordered" evidence="1">
    <location>
        <begin position="150"/>
        <end position="177"/>
    </location>
</feature>
<dbReference type="AlphaFoldDB" id="A0A1R1X1N6"/>
<proteinExistence type="predicted"/>
<evidence type="ECO:0000256" key="1">
    <source>
        <dbReference type="SAM" id="MobiDB-lite"/>
    </source>
</evidence>
<sequence length="204" mass="23295">MYTWSSLKQFHRLKKNARLKSTLAPKLVQLTIYANIEQHSVECSEENIFRFLRNSFSPMIINSVNLLLFRHPNPRKQKNDTSEDPEIHFAITMRSLLSEIPATETQARLDNLYKGVNLPSKAIQPVEPNFKPLMGQEALNALISIKPSAKRQRIQPFRRRKNSTIPKDTDSSNTAKTPNTAVAITNEASQKTKNQNFVVEVEAH</sequence>
<protein>
    <submittedName>
        <fullName evidence="2">Uncharacterized protein</fullName>
    </submittedName>
</protein>
<reference evidence="2 3" key="1">
    <citation type="submission" date="2017-01" db="EMBL/GenBank/DDBJ databases">
        <authorList>
            <person name="Mah S.A."/>
            <person name="Swanson W.J."/>
            <person name="Moy G.W."/>
            <person name="Vacquier V.D."/>
        </authorList>
    </citation>
    <scope>NUCLEOTIDE SEQUENCE [LARGE SCALE GENOMIC DNA]</scope>
    <source>
        <strain evidence="2 3">GSMNP</strain>
    </source>
</reference>
<gene>
    <name evidence="2" type="ORF">AYI70_g11493</name>
</gene>
<dbReference type="Proteomes" id="UP000187283">
    <property type="component" value="Unassembled WGS sequence"/>
</dbReference>